<name>A0ABP0V8D4_9BRYO</name>
<organism evidence="1 2">
    <name type="scientific">Sphagnum jensenii</name>
    <dbReference type="NCBI Taxonomy" id="128206"/>
    <lineage>
        <taxon>Eukaryota</taxon>
        <taxon>Viridiplantae</taxon>
        <taxon>Streptophyta</taxon>
        <taxon>Embryophyta</taxon>
        <taxon>Bryophyta</taxon>
        <taxon>Sphagnophytina</taxon>
        <taxon>Sphagnopsida</taxon>
        <taxon>Sphagnales</taxon>
        <taxon>Sphagnaceae</taxon>
        <taxon>Sphagnum</taxon>
    </lineage>
</organism>
<accession>A0ABP0V8D4</accession>
<sequence>MSDKALISDLTWRSLDMQRKAFPDMPHFVAPDDLESLFRPTRRNTGANIHVMSLAVVADNEKDFRSFLGLLAKRGCGLVSLEEDIGIYDGKYPSKFIVALWREARTKGAAKIGARVSADRKKASTAECIAKIKDKWPLPSKEVSTKTLLAEAGLSLNTVKSHLGSRIIAQHNYKAKVKRRETLKAKSNAKYPRMKRATHYIDEKKFRRMKDDE</sequence>
<dbReference type="EMBL" id="CAXAQS010000052">
    <property type="protein sequence ID" value="CAK9249807.1"/>
    <property type="molecule type" value="Genomic_DNA"/>
</dbReference>
<evidence type="ECO:0000313" key="1">
    <source>
        <dbReference type="EMBL" id="CAK9249807.1"/>
    </source>
</evidence>
<protein>
    <submittedName>
        <fullName evidence="1">Uncharacterized protein</fullName>
    </submittedName>
</protein>
<keyword evidence="2" id="KW-1185">Reference proteome</keyword>
<comment type="caution">
    <text evidence="1">The sequence shown here is derived from an EMBL/GenBank/DDBJ whole genome shotgun (WGS) entry which is preliminary data.</text>
</comment>
<evidence type="ECO:0000313" key="2">
    <source>
        <dbReference type="Proteomes" id="UP001497444"/>
    </source>
</evidence>
<dbReference type="Proteomes" id="UP001497444">
    <property type="component" value="Unassembled WGS sequence"/>
</dbReference>
<proteinExistence type="predicted"/>
<gene>
    <name evidence="1" type="ORF">CSSPJE1EN1_LOCUS25185</name>
</gene>
<reference evidence="1" key="1">
    <citation type="submission" date="2024-02" db="EMBL/GenBank/DDBJ databases">
        <authorList>
            <consortium name="ELIXIR-Norway"/>
            <consortium name="Elixir Norway"/>
        </authorList>
    </citation>
    <scope>NUCLEOTIDE SEQUENCE</scope>
</reference>